<keyword evidence="1" id="KW-0812">Transmembrane</keyword>
<protein>
    <recommendedName>
        <fullName evidence="4">Phage abortive infection protein</fullName>
    </recommendedName>
</protein>
<sequence>MWMSKIKKYLQELDRTPVLNAVFMISMICIVLVYAFAVINGVKEIVGYDNIDKVISVISSLATALTLVFLVYQHKVNDSKNYQITMVNEAKLVIDKMIEQINVLHAWNNGDISKLTVFLNRLSNHAMDLETLFNNVDDVALKKILLIRWQDMYFNHYENAVSSIDAIEMIKNNLDMSNPICVRDINRIEMNTSVKLRSDAKSYDYYKSFIDGVEEEGYFDFSKEIGFQIGFYFYFFDKKNIEKYLDGIVNVIDPKHKYPSLYAIVEASTR</sequence>
<name>A0AAP6G7Z5_AERME</name>
<evidence type="ECO:0000313" key="2">
    <source>
        <dbReference type="EMBL" id="MDX7920416.1"/>
    </source>
</evidence>
<keyword evidence="1" id="KW-1133">Transmembrane helix</keyword>
<feature type="transmembrane region" description="Helical" evidence="1">
    <location>
        <begin position="21"/>
        <end position="42"/>
    </location>
</feature>
<evidence type="ECO:0008006" key="4">
    <source>
        <dbReference type="Google" id="ProtNLM"/>
    </source>
</evidence>
<dbReference type="AlphaFoldDB" id="A0AAP6G7Z5"/>
<proteinExistence type="predicted"/>
<dbReference type="Proteomes" id="UP001285835">
    <property type="component" value="Unassembled WGS sequence"/>
</dbReference>
<comment type="caution">
    <text evidence="2">The sequence shown here is derived from an EMBL/GenBank/DDBJ whole genome shotgun (WGS) entry which is preliminary data.</text>
</comment>
<accession>A0AAP6G7Z5</accession>
<gene>
    <name evidence="2" type="ORF">SJS82_00435</name>
</gene>
<keyword evidence="1" id="KW-0472">Membrane</keyword>
<dbReference type="RefSeq" id="WP_319916068.1">
    <property type="nucleotide sequence ID" value="NZ_JAWZXF010000001.1"/>
</dbReference>
<reference evidence="2" key="1">
    <citation type="submission" date="2023-11" db="EMBL/GenBank/DDBJ databases">
        <title>WGS of Aeromonas in Northern Israel.</title>
        <authorList>
            <person name="Hershko Y."/>
        </authorList>
    </citation>
    <scope>NUCLEOTIDE SEQUENCE</scope>
    <source>
        <strain evidence="2">02297</strain>
    </source>
</reference>
<evidence type="ECO:0000256" key="1">
    <source>
        <dbReference type="SAM" id="Phobius"/>
    </source>
</evidence>
<organism evidence="2 3">
    <name type="scientific">Aeromonas media</name>
    <dbReference type="NCBI Taxonomy" id="651"/>
    <lineage>
        <taxon>Bacteria</taxon>
        <taxon>Pseudomonadati</taxon>
        <taxon>Pseudomonadota</taxon>
        <taxon>Gammaproteobacteria</taxon>
        <taxon>Aeromonadales</taxon>
        <taxon>Aeromonadaceae</taxon>
        <taxon>Aeromonas</taxon>
    </lineage>
</organism>
<evidence type="ECO:0000313" key="3">
    <source>
        <dbReference type="Proteomes" id="UP001285835"/>
    </source>
</evidence>
<dbReference type="EMBL" id="JAWZXF010000001">
    <property type="protein sequence ID" value="MDX7920416.1"/>
    <property type="molecule type" value="Genomic_DNA"/>
</dbReference>
<feature type="transmembrane region" description="Helical" evidence="1">
    <location>
        <begin position="54"/>
        <end position="72"/>
    </location>
</feature>